<sequence length="249" mass="26425">MTATLRVHTLDPSEHFRAAFGTIEKTRFAGVPALNPKLTVEPRGFRRWGNDWVGVMVTPWSVFAVFCAGNRAGWEGAAAGKVRLVELPGGDFPFTVIEDDVAGLYASLSLMSPADQLADQATAQAFADECLRAMLTANRLPEDDEDADAILTVPPTADGKLHRVIPIKATPPKNWTETPALTPEPPKPEPPKPRGAISRRALFGGRSRAEKTAEDSPAQPAANAAADVTNPANPTAPESAPSVTEVSGV</sequence>
<dbReference type="RefSeq" id="WP_008541902.1">
    <property type="nucleotide sequence ID" value="NZ_JH604944.1"/>
</dbReference>
<dbReference type="Proteomes" id="UP000004956">
    <property type="component" value="Unassembled WGS sequence"/>
</dbReference>
<dbReference type="PATRIC" id="fig|762967.3.peg.868"/>
<dbReference type="InterPro" id="IPR038530">
    <property type="entry name" value="NiFe-hyd_HybE_sf"/>
</dbReference>
<feature type="region of interest" description="Disordered" evidence="1">
    <location>
        <begin position="165"/>
        <end position="249"/>
    </location>
</feature>
<evidence type="ECO:0000313" key="3">
    <source>
        <dbReference type="Proteomes" id="UP000004956"/>
    </source>
</evidence>
<dbReference type="Gene3D" id="3.30.1460.40">
    <property type="entry name" value="[NiFe]-hydrogenase assembly chaperone, HybE"/>
    <property type="match status" value="1"/>
</dbReference>
<feature type="compositionally biased region" description="Low complexity" evidence="1">
    <location>
        <begin position="217"/>
        <end position="237"/>
    </location>
</feature>
<gene>
    <name evidence="2" type="ORF">HMPREF9440_01097</name>
</gene>
<protein>
    <submittedName>
        <fullName evidence="2">[NiFe] hydrogenase assembly chaperone, HybE family</fullName>
    </submittedName>
</protein>
<organism evidence="2 3">
    <name type="scientific">Sutterella parvirubra YIT 11816</name>
    <dbReference type="NCBI Taxonomy" id="762967"/>
    <lineage>
        <taxon>Bacteria</taxon>
        <taxon>Pseudomonadati</taxon>
        <taxon>Pseudomonadota</taxon>
        <taxon>Betaproteobacteria</taxon>
        <taxon>Burkholderiales</taxon>
        <taxon>Sutterellaceae</taxon>
        <taxon>Sutterella</taxon>
    </lineage>
</organism>
<evidence type="ECO:0000256" key="1">
    <source>
        <dbReference type="SAM" id="MobiDB-lite"/>
    </source>
</evidence>
<dbReference type="EMBL" id="AFBQ01000151">
    <property type="protein sequence ID" value="EHY31529.1"/>
    <property type="molecule type" value="Genomic_DNA"/>
</dbReference>
<reference evidence="2 3" key="1">
    <citation type="submission" date="2011-11" db="EMBL/GenBank/DDBJ databases">
        <authorList>
            <person name="Weinstock G."/>
            <person name="Sodergren E."/>
            <person name="Clifton S."/>
            <person name="Fulton L."/>
            <person name="Fulton B."/>
            <person name="Courtney L."/>
            <person name="Fronick C."/>
            <person name="Harrison M."/>
            <person name="Strong C."/>
            <person name="Farmer C."/>
            <person name="Delahaunty K."/>
            <person name="Markovic C."/>
            <person name="Hall O."/>
            <person name="Minx P."/>
            <person name="Tomlinson C."/>
            <person name="Mitreva M."/>
            <person name="Hou S."/>
            <person name="Chen J."/>
            <person name="Wollam A."/>
            <person name="Pepin K.H."/>
            <person name="Johnson M."/>
            <person name="Bhonagiri V."/>
            <person name="Zhang X."/>
            <person name="Suruliraj S."/>
            <person name="Warren W."/>
            <person name="Chinwalla A."/>
            <person name="Mardis E.R."/>
            <person name="Wilson R.K."/>
        </authorList>
    </citation>
    <scope>NUCLEOTIDE SEQUENCE [LARGE SCALE GENOMIC DNA]</scope>
    <source>
        <strain evidence="2 3">YIT 11816</strain>
    </source>
</reference>
<dbReference type="AlphaFoldDB" id="H3KED3"/>
<dbReference type="Pfam" id="PF11939">
    <property type="entry name" value="NiFe-hyd_HybE"/>
    <property type="match status" value="1"/>
</dbReference>
<comment type="caution">
    <text evidence="2">The sequence shown here is derived from an EMBL/GenBank/DDBJ whole genome shotgun (WGS) entry which is preliminary data.</text>
</comment>
<name>H3KED3_9BURK</name>
<dbReference type="NCBIfam" id="TIGR03993">
    <property type="entry name" value="hydrog_HybE"/>
    <property type="match status" value="1"/>
</dbReference>
<dbReference type="OrthoDB" id="7060130at2"/>
<accession>H3KED3</accession>
<proteinExistence type="predicted"/>
<keyword evidence="3" id="KW-1185">Reference proteome</keyword>
<dbReference type="HOGENOM" id="CLU_1115313_0_0_4"/>
<evidence type="ECO:0000313" key="2">
    <source>
        <dbReference type="EMBL" id="EHY31529.1"/>
    </source>
</evidence>
<dbReference type="InterPro" id="IPR023994">
    <property type="entry name" value="NiFe-hyd_HybE"/>
</dbReference>
<dbReference type="STRING" id="762967.HMPREF9440_01097"/>